<feature type="transmembrane region" description="Helical" evidence="19">
    <location>
        <begin position="100"/>
        <end position="121"/>
    </location>
</feature>
<keyword evidence="16" id="KW-0594">Phospholipid biosynthesis</keyword>
<dbReference type="GO" id="GO:0016024">
    <property type="term" value="P:CDP-diacylglycerol biosynthetic process"/>
    <property type="evidence" value="ECO:0007669"/>
    <property type="project" value="UniProtKB-UniPathway"/>
</dbReference>
<comment type="catalytic activity">
    <reaction evidence="1 18">
        <text>a 1,2-diacyl-sn-glycero-3-phosphate + CTP + H(+) = a CDP-1,2-diacyl-sn-glycerol + diphosphate</text>
        <dbReference type="Rhea" id="RHEA:16229"/>
        <dbReference type="ChEBI" id="CHEBI:15378"/>
        <dbReference type="ChEBI" id="CHEBI:33019"/>
        <dbReference type="ChEBI" id="CHEBI:37563"/>
        <dbReference type="ChEBI" id="CHEBI:58332"/>
        <dbReference type="ChEBI" id="CHEBI:58608"/>
        <dbReference type="EC" id="2.7.7.41"/>
    </reaction>
</comment>
<dbReference type="Proteomes" id="UP000019482">
    <property type="component" value="Unassembled WGS sequence"/>
</dbReference>
<dbReference type="Pfam" id="PF01148">
    <property type="entry name" value="CTP_transf_1"/>
    <property type="match status" value="1"/>
</dbReference>
<comment type="subcellular location">
    <subcellularLocation>
        <location evidence="2">Cell membrane</location>
        <topology evidence="2">Multi-pass membrane protein</topology>
    </subcellularLocation>
</comment>
<proteinExistence type="inferred from homology"/>
<keyword evidence="11 18" id="KW-0812">Transmembrane</keyword>
<sequence>MNNRYLGAVIIAPFILFLFIGGIYLKYLIMILSLLGMYEFYKTTKENKIKPISIIGYLICIVYYIFINYYMDYKFIFLFLIIAVFITICIPVLDLKYNFIDAAVTVFGFLYVGVFFSYIVIVNQSDYGKYLVWLIFISSWVCDTAAYYSGRIFGRNKLSPKLSPKKTIEGSIGGIIGSTVICGLFGIFCAYRGVPIHLYNYIAIGILCGIFGQFGDLFASSIKRYAGVKDYSHLIPGHGGILDRFDSVLFSGFIVYCYLIFLNLI</sequence>
<feature type="transmembrane region" description="Helical" evidence="19">
    <location>
        <begin position="199"/>
        <end position="220"/>
    </location>
</feature>
<evidence type="ECO:0000256" key="16">
    <source>
        <dbReference type="ARBA" id="ARBA00023209"/>
    </source>
</evidence>
<keyword evidence="12 18" id="KW-0548">Nucleotidyltransferase</keyword>
<keyword evidence="9" id="KW-0444">Lipid biosynthesis</keyword>
<dbReference type="GO" id="GO:0004605">
    <property type="term" value="F:phosphatidate cytidylyltransferase activity"/>
    <property type="evidence" value="ECO:0007669"/>
    <property type="project" value="UniProtKB-EC"/>
</dbReference>
<keyword evidence="14" id="KW-0443">Lipid metabolism</keyword>
<evidence type="ECO:0000256" key="1">
    <source>
        <dbReference type="ARBA" id="ARBA00001698"/>
    </source>
</evidence>
<evidence type="ECO:0000256" key="7">
    <source>
        <dbReference type="ARBA" id="ARBA00019373"/>
    </source>
</evidence>
<evidence type="ECO:0000256" key="12">
    <source>
        <dbReference type="ARBA" id="ARBA00022695"/>
    </source>
</evidence>
<dbReference type="GO" id="GO:0005886">
    <property type="term" value="C:plasma membrane"/>
    <property type="evidence" value="ECO:0007669"/>
    <property type="project" value="UniProtKB-SubCell"/>
</dbReference>
<comment type="similarity">
    <text evidence="5 18">Belongs to the CDS family.</text>
</comment>
<accession>W6N4U5</accession>
<evidence type="ECO:0000256" key="10">
    <source>
        <dbReference type="ARBA" id="ARBA00022679"/>
    </source>
</evidence>
<evidence type="ECO:0000313" key="21">
    <source>
        <dbReference type="Proteomes" id="UP000019482"/>
    </source>
</evidence>
<evidence type="ECO:0000256" key="18">
    <source>
        <dbReference type="RuleBase" id="RU003938"/>
    </source>
</evidence>
<dbReference type="AlphaFoldDB" id="W6N4U5"/>
<name>W6N4U5_CLOTY</name>
<keyword evidence="10 18" id="KW-0808">Transferase</keyword>
<keyword evidence="13 19" id="KW-1133">Transmembrane helix</keyword>
<evidence type="ECO:0000256" key="8">
    <source>
        <dbReference type="ARBA" id="ARBA00022475"/>
    </source>
</evidence>
<dbReference type="UniPathway" id="UPA00557">
    <property type="reaction ID" value="UER00614"/>
</dbReference>
<evidence type="ECO:0000256" key="9">
    <source>
        <dbReference type="ARBA" id="ARBA00022516"/>
    </source>
</evidence>
<evidence type="ECO:0000313" key="20">
    <source>
        <dbReference type="EMBL" id="CDL90164.1"/>
    </source>
</evidence>
<organism evidence="20 21">
    <name type="scientific">Clostridium tyrobutyricum DIVETGP</name>
    <dbReference type="NCBI Taxonomy" id="1408889"/>
    <lineage>
        <taxon>Bacteria</taxon>
        <taxon>Bacillati</taxon>
        <taxon>Bacillota</taxon>
        <taxon>Clostridia</taxon>
        <taxon>Eubacteriales</taxon>
        <taxon>Clostridiaceae</taxon>
        <taxon>Clostridium</taxon>
    </lineage>
</organism>
<evidence type="ECO:0000256" key="3">
    <source>
        <dbReference type="ARBA" id="ARBA00005119"/>
    </source>
</evidence>
<feature type="transmembrane region" description="Helical" evidence="19">
    <location>
        <begin position="241"/>
        <end position="261"/>
    </location>
</feature>
<feature type="transmembrane region" description="Helical" evidence="19">
    <location>
        <begin position="73"/>
        <end position="93"/>
    </location>
</feature>
<dbReference type="PANTHER" id="PTHR46382">
    <property type="entry name" value="PHOSPHATIDATE CYTIDYLYLTRANSFERASE"/>
    <property type="match status" value="1"/>
</dbReference>
<dbReference type="InterPro" id="IPR000374">
    <property type="entry name" value="PC_trans"/>
</dbReference>
<evidence type="ECO:0000256" key="2">
    <source>
        <dbReference type="ARBA" id="ARBA00004651"/>
    </source>
</evidence>
<feature type="transmembrane region" description="Helical" evidence="19">
    <location>
        <begin position="6"/>
        <end position="29"/>
    </location>
</feature>
<keyword evidence="21" id="KW-1185">Reference proteome</keyword>
<feature type="transmembrane region" description="Helical" evidence="19">
    <location>
        <begin position="127"/>
        <end position="149"/>
    </location>
</feature>
<reference evidence="20 21" key="1">
    <citation type="journal article" date="2015" name="Genome Announc.">
        <title>Draft Genome Sequence of Clostridium tyrobutyricum Strain DIVETGP, Isolated from Cow's Milk for Grana Padano Production.</title>
        <authorList>
            <person name="Soggiu A."/>
            <person name="Piras C."/>
            <person name="Gaiarsa S."/>
            <person name="Sassera D."/>
            <person name="Roncada P."/>
            <person name="Bendixen E."/>
            <person name="Brasca M."/>
            <person name="Bonizzi L."/>
        </authorList>
    </citation>
    <scope>NUCLEOTIDE SEQUENCE [LARGE SCALE GENOMIC DNA]</scope>
    <source>
        <strain evidence="20 21">DIVETGP</strain>
    </source>
</reference>
<keyword evidence="15 19" id="KW-0472">Membrane</keyword>
<evidence type="ECO:0000256" key="5">
    <source>
        <dbReference type="ARBA" id="ARBA00010185"/>
    </source>
</evidence>
<keyword evidence="17" id="KW-1208">Phospholipid metabolism</keyword>
<dbReference type="EC" id="2.7.7.41" evidence="6 18"/>
<evidence type="ECO:0000256" key="4">
    <source>
        <dbReference type="ARBA" id="ARBA00005189"/>
    </source>
</evidence>
<feature type="transmembrane region" description="Helical" evidence="19">
    <location>
        <begin position="49"/>
        <end position="67"/>
    </location>
</feature>
<keyword evidence="8" id="KW-1003">Cell membrane</keyword>
<comment type="caution">
    <text evidence="20">The sequence shown here is derived from an EMBL/GenBank/DDBJ whole genome shotgun (WGS) entry which is preliminary data.</text>
</comment>
<evidence type="ECO:0000256" key="19">
    <source>
        <dbReference type="SAM" id="Phobius"/>
    </source>
</evidence>
<comment type="pathway">
    <text evidence="4">Lipid metabolism.</text>
</comment>
<evidence type="ECO:0000256" key="6">
    <source>
        <dbReference type="ARBA" id="ARBA00012487"/>
    </source>
</evidence>
<protein>
    <recommendedName>
        <fullName evidence="7 18">Phosphatidate cytidylyltransferase</fullName>
        <ecNumber evidence="6 18">2.7.7.41</ecNumber>
    </recommendedName>
</protein>
<evidence type="ECO:0000256" key="13">
    <source>
        <dbReference type="ARBA" id="ARBA00022989"/>
    </source>
</evidence>
<evidence type="ECO:0000256" key="17">
    <source>
        <dbReference type="ARBA" id="ARBA00023264"/>
    </source>
</evidence>
<comment type="pathway">
    <text evidence="3 18">Phospholipid metabolism; CDP-diacylglycerol biosynthesis; CDP-diacylglycerol from sn-glycerol 3-phosphate: step 3/3.</text>
</comment>
<evidence type="ECO:0000256" key="11">
    <source>
        <dbReference type="ARBA" id="ARBA00022692"/>
    </source>
</evidence>
<dbReference type="EMBL" id="CBXI010000003">
    <property type="protein sequence ID" value="CDL90164.1"/>
    <property type="molecule type" value="Genomic_DNA"/>
</dbReference>
<gene>
    <name evidence="20" type="ORF">CTDIVETGP_0234</name>
</gene>
<feature type="transmembrane region" description="Helical" evidence="19">
    <location>
        <begin position="170"/>
        <end position="193"/>
    </location>
</feature>
<dbReference type="GeneID" id="29418758"/>
<evidence type="ECO:0000256" key="15">
    <source>
        <dbReference type="ARBA" id="ARBA00023136"/>
    </source>
</evidence>
<evidence type="ECO:0000256" key="14">
    <source>
        <dbReference type="ARBA" id="ARBA00023098"/>
    </source>
</evidence>
<dbReference type="PROSITE" id="PS01315">
    <property type="entry name" value="CDS"/>
    <property type="match status" value="1"/>
</dbReference>
<dbReference type="RefSeq" id="WP_026142614.1">
    <property type="nucleotide sequence ID" value="NZ_CBXI010000003.1"/>
</dbReference>
<dbReference type="PANTHER" id="PTHR46382:SF1">
    <property type="entry name" value="PHOSPHATIDATE CYTIDYLYLTRANSFERASE"/>
    <property type="match status" value="1"/>
</dbReference>